<dbReference type="InterPro" id="IPR036628">
    <property type="entry name" value="Clp_N_dom_sf"/>
</dbReference>
<evidence type="ECO:0000313" key="1">
    <source>
        <dbReference type="EMBL" id="ATY31972.1"/>
    </source>
</evidence>
<evidence type="ECO:0000313" key="2">
    <source>
        <dbReference type="Proteomes" id="UP000229081"/>
    </source>
</evidence>
<gene>
    <name evidence="1" type="ORF">CVN68_08295</name>
</gene>
<dbReference type="RefSeq" id="WP_100281781.1">
    <property type="nucleotide sequence ID" value="NZ_CP024923.1"/>
</dbReference>
<dbReference type="AlphaFoldDB" id="A0A2K8MDK0"/>
<reference evidence="1 2" key="1">
    <citation type="submission" date="2017-11" db="EMBL/GenBank/DDBJ databases">
        <title>Complete genome sequence of Sphingomonas sp. Strain Cra20, a psychrotolerant potential plant growth promoting rhizobacteria.</title>
        <authorList>
            <person name="Luo Y."/>
        </authorList>
    </citation>
    <scope>NUCLEOTIDE SEQUENCE [LARGE SCALE GENOMIC DNA]</scope>
    <source>
        <strain evidence="1 2">Cra20</strain>
    </source>
</reference>
<dbReference type="Proteomes" id="UP000229081">
    <property type="component" value="Chromosome"/>
</dbReference>
<protein>
    <submittedName>
        <fullName evidence="1">Peptidase</fullName>
    </submittedName>
</protein>
<proteinExistence type="predicted"/>
<accession>A0A2K8MDK0</accession>
<keyword evidence="2" id="KW-1185">Reference proteome</keyword>
<dbReference type="OrthoDB" id="8421832at2"/>
<sequence length="160" mass="16414">MFQALRRRARDMAGIAALCRAAEAVARTEGLAEPDAEHFLLASLDMPDGSAARAWAALGQSRETLHAAIAGQYAEALASIGVDADATGDVDPLPEDVPAGLFNASGSAQALLQAMAANKTSGGPFRAVEVFTAAATLRHGVVPRALRRLGIAPEQLAALG</sequence>
<name>A0A2K8MDK0_9SPHN</name>
<organism evidence="1 2">
    <name type="scientific">Sphingomonas psychrotolerans</name>
    <dbReference type="NCBI Taxonomy" id="1327635"/>
    <lineage>
        <taxon>Bacteria</taxon>
        <taxon>Pseudomonadati</taxon>
        <taxon>Pseudomonadota</taxon>
        <taxon>Alphaproteobacteria</taxon>
        <taxon>Sphingomonadales</taxon>
        <taxon>Sphingomonadaceae</taxon>
        <taxon>Sphingomonas</taxon>
    </lineage>
</organism>
<dbReference type="EMBL" id="CP024923">
    <property type="protein sequence ID" value="ATY31972.1"/>
    <property type="molecule type" value="Genomic_DNA"/>
</dbReference>
<dbReference type="KEGG" id="sphc:CVN68_08295"/>
<dbReference type="Gene3D" id="1.10.1780.10">
    <property type="entry name" value="Clp, N-terminal domain"/>
    <property type="match status" value="1"/>
</dbReference>